<feature type="non-terminal residue" evidence="1">
    <location>
        <position position="1"/>
    </location>
</feature>
<keyword evidence="2" id="KW-1185">Reference proteome</keyword>
<dbReference type="AlphaFoldDB" id="A0AAN5I9D4"/>
<comment type="caution">
    <text evidence="1">The sequence shown here is derived from an EMBL/GenBank/DDBJ whole genome shotgun (WGS) entry which is preliminary data.</text>
</comment>
<sequence>LGFLIPQFYYIQNMCCLLLCFDRFAAIYSAARDCNVRASKRGSAPLGFLLIECLMKNNIRWAINGDIFVNDASKVSTMYYLPLAPYCRKIN</sequence>
<protein>
    <submittedName>
        <fullName evidence="1">Uncharacterized protein</fullName>
    </submittedName>
</protein>
<evidence type="ECO:0000313" key="2">
    <source>
        <dbReference type="Proteomes" id="UP001328107"/>
    </source>
</evidence>
<organism evidence="1 2">
    <name type="scientific">Pristionchus mayeri</name>
    <dbReference type="NCBI Taxonomy" id="1317129"/>
    <lineage>
        <taxon>Eukaryota</taxon>
        <taxon>Metazoa</taxon>
        <taxon>Ecdysozoa</taxon>
        <taxon>Nematoda</taxon>
        <taxon>Chromadorea</taxon>
        <taxon>Rhabditida</taxon>
        <taxon>Rhabditina</taxon>
        <taxon>Diplogasteromorpha</taxon>
        <taxon>Diplogasteroidea</taxon>
        <taxon>Neodiplogasteridae</taxon>
        <taxon>Pristionchus</taxon>
    </lineage>
</organism>
<gene>
    <name evidence="1" type="ORF">PMAYCL1PPCAC_27733</name>
</gene>
<proteinExistence type="predicted"/>
<name>A0AAN5I9D4_9BILA</name>
<evidence type="ECO:0000313" key="1">
    <source>
        <dbReference type="EMBL" id="GMR57538.1"/>
    </source>
</evidence>
<reference evidence="2" key="1">
    <citation type="submission" date="2022-10" db="EMBL/GenBank/DDBJ databases">
        <title>Genome assembly of Pristionchus species.</title>
        <authorList>
            <person name="Yoshida K."/>
            <person name="Sommer R.J."/>
        </authorList>
    </citation>
    <scope>NUCLEOTIDE SEQUENCE [LARGE SCALE GENOMIC DNA]</scope>
    <source>
        <strain evidence="2">RS5460</strain>
    </source>
</reference>
<dbReference type="Proteomes" id="UP001328107">
    <property type="component" value="Unassembled WGS sequence"/>
</dbReference>
<dbReference type="EMBL" id="BTRK01000006">
    <property type="protein sequence ID" value="GMR57538.1"/>
    <property type="molecule type" value="Genomic_DNA"/>
</dbReference>
<accession>A0AAN5I9D4</accession>